<comment type="caution">
    <text evidence="2">The sequence shown here is derived from an EMBL/GenBank/DDBJ whole genome shotgun (WGS) entry which is preliminary data.</text>
</comment>
<reference evidence="2 3" key="1">
    <citation type="submission" date="2018-12" db="EMBL/GenBank/DDBJ databases">
        <authorList>
            <person name="Sun L."/>
            <person name="Chen Z."/>
        </authorList>
    </citation>
    <scope>NUCLEOTIDE SEQUENCE [LARGE SCALE GENOMIC DNA]</scope>
    <source>
        <strain evidence="2 3">3-5-3</strain>
    </source>
</reference>
<sequence>MENADLYLSELDRRVSDEIAELQAQIDQLKAENARLRTALLKASTSPSKMSSKLRDALYE</sequence>
<dbReference type="EMBL" id="RZNX01000001">
    <property type="protein sequence ID" value="RUT36153.1"/>
    <property type="molecule type" value="Genomic_DNA"/>
</dbReference>
<accession>A0A3S1BAZ9</accession>
<evidence type="ECO:0000313" key="3">
    <source>
        <dbReference type="Proteomes" id="UP000272464"/>
    </source>
</evidence>
<organism evidence="2 3">
    <name type="scientific">Paenibacillus zeisoli</name>
    <dbReference type="NCBI Taxonomy" id="2496267"/>
    <lineage>
        <taxon>Bacteria</taxon>
        <taxon>Bacillati</taxon>
        <taxon>Bacillota</taxon>
        <taxon>Bacilli</taxon>
        <taxon>Bacillales</taxon>
        <taxon>Paenibacillaceae</taxon>
        <taxon>Paenibacillus</taxon>
    </lineage>
</organism>
<keyword evidence="1" id="KW-0175">Coiled coil</keyword>
<evidence type="ECO:0000313" key="2">
    <source>
        <dbReference type="EMBL" id="RUT36153.1"/>
    </source>
</evidence>
<name>A0A3S1BAZ9_9BACL</name>
<keyword evidence="3" id="KW-1185">Reference proteome</keyword>
<dbReference type="Proteomes" id="UP000272464">
    <property type="component" value="Unassembled WGS sequence"/>
</dbReference>
<protein>
    <recommendedName>
        <fullName evidence="4">Ni2+-binding GTPase</fullName>
    </recommendedName>
</protein>
<proteinExistence type="predicted"/>
<gene>
    <name evidence="2" type="ORF">EJP77_03965</name>
</gene>
<evidence type="ECO:0008006" key="4">
    <source>
        <dbReference type="Google" id="ProtNLM"/>
    </source>
</evidence>
<feature type="coiled-coil region" evidence="1">
    <location>
        <begin position="12"/>
        <end position="46"/>
    </location>
</feature>
<dbReference type="AlphaFoldDB" id="A0A3S1BAZ9"/>
<dbReference type="OrthoDB" id="2629881at2"/>
<dbReference type="RefSeq" id="WP_127197848.1">
    <property type="nucleotide sequence ID" value="NZ_RZNX01000001.1"/>
</dbReference>
<evidence type="ECO:0000256" key="1">
    <source>
        <dbReference type="SAM" id="Coils"/>
    </source>
</evidence>